<feature type="domain" description="Glutaredoxin" evidence="1">
    <location>
        <begin position="12"/>
        <end position="66"/>
    </location>
</feature>
<evidence type="ECO:0000259" key="1">
    <source>
        <dbReference type="Pfam" id="PF00462"/>
    </source>
</evidence>
<protein>
    <submittedName>
        <fullName evidence="4">Glutaredoxin-1 (inferred by orthology to a human protein)</fullName>
    </submittedName>
</protein>
<evidence type="ECO:0000313" key="3">
    <source>
        <dbReference type="Proteomes" id="UP000271162"/>
    </source>
</evidence>
<evidence type="ECO:0000313" key="2">
    <source>
        <dbReference type="EMBL" id="VDL63422.1"/>
    </source>
</evidence>
<dbReference type="GO" id="GO:0034599">
    <property type="term" value="P:cellular response to oxidative stress"/>
    <property type="evidence" value="ECO:0007669"/>
    <property type="project" value="TreeGrafter"/>
</dbReference>
<dbReference type="InterPro" id="IPR002109">
    <property type="entry name" value="Glutaredoxin"/>
</dbReference>
<dbReference type="Gene3D" id="3.40.30.10">
    <property type="entry name" value="Glutaredoxin"/>
    <property type="match status" value="1"/>
</dbReference>
<accession>A0A0N4XDL9</accession>
<reference evidence="4" key="1">
    <citation type="submission" date="2016-04" db="UniProtKB">
        <authorList>
            <consortium name="WormBaseParasite"/>
        </authorList>
    </citation>
    <scope>IDENTIFICATION</scope>
</reference>
<proteinExistence type="predicted"/>
<dbReference type="PANTHER" id="PTHR45694:SF5">
    <property type="entry name" value="GLUTAREDOXIN 2"/>
    <property type="match status" value="1"/>
</dbReference>
<dbReference type="STRING" id="27835.A0A0N4XDL9"/>
<dbReference type="WBParaSite" id="NBR_0000062001-mRNA-1">
    <property type="protein sequence ID" value="NBR_0000062001-mRNA-1"/>
    <property type="gene ID" value="NBR_0000062001"/>
</dbReference>
<dbReference type="EMBL" id="UYSL01000300">
    <property type="protein sequence ID" value="VDL63422.1"/>
    <property type="molecule type" value="Genomic_DNA"/>
</dbReference>
<dbReference type="GO" id="GO:0015038">
    <property type="term" value="F:glutathione disulfide oxidoreductase activity"/>
    <property type="evidence" value="ECO:0007669"/>
    <property type="project" value="TreeGrafter"/>
</dbReference>
<dbReference type="PROSITE" id="PS51354">
    <property type="entry name" value="GLUTAREDOXIN_2"/>
    <property type="match status" value="1"/>
</dbReference>
<dbReference type="Proteomes" id="UP000271162">
    <property type="component" value="Unassembled WGS sequence"/>
</dbReference>
<gene>
    <name evidence="2" type="ORF">NBR_LOCUS621</name>
</gene>
<keyword evidence="3" id="KW-1185">Reference proteome</keyword>
<reference evidence="2 3" key="2">
    <citation type="submission" date="2018-11" db="EMBL/GenBank/DDBJ databases">
        <authorList>
            <consortium name="Pathogen Informatics"/>
        </authorList>
    </citation>
    <scope>NUCLEOTIDE SEQUENCE [LARGE SCALE GENOMIC DNA]</scope>
</reference>
<dbReference type="InterPro" id="IPR036249">
    <property type="entry name" value="Thioredoxin-like_sf"/>
</dbReference>
<dbReference type="PANTHER" id="PTHR45694">
    <property type="entry name" value="GLUTAREDOXIN 2"/>
    <property type="match status" value="1"/>
</dbReference>
<dbReference type="GO" id="GO:0005737">
    <property type="term" value="C:cytoplasm"/>
    <property type="evidence" value="ECO:0007669"/>
    <property type="project" value="TreeGrafter"/>
</dbReference>
<dbReference type="Pfam" id="PF00462">
    <property type="entry name" value="Glutaredoxin"/>
    <property type="match status" value="1"/>
</dbReference>
<dbReference type="AlphaFoldDB" id="A0A0N4XDL9"/>
<sequence>MFFVFCNAHHVKAKAALATFRLRPNQFEYIELDERDDLPGDAIQNEFMQRYGSKSIPKVFINGQLIGGGDDVVRLLHSGELEPLVKAAIQ</sequence>
<name>A0A0N4XDL9_NIPBR</name>
<evidence type="ECO:0000313" key="4">
    <source>
        <dbReference type="WBParaSite" id="NBR_0000062001-mRNA-1"/>
    </source>
</evidence>
<organism evidence="4">
    <name type="scientific">Nippostrongylus brasiliensis</name>
    <name type="common">Rat hookworm</name>
    <dbReference type="NCBI Taxonomy" id="27835"/>
    <lineage>
        <taxon>Eukaryota</taxon>
        <taxon>Metazoa</taxon>
        <taxon>Ecdysozoa</taxon>
        <taxon>Nematoda</taxon>
        <taxon>Chromadorea</taxon>
        <taxon>Rhabditida</taxon>
        <taxon>Rhabditina</taxon>
        <taxon>Rhabditomorpha</taxon>
        <taxon>Strongyloidea</taxon>
        <taxon>Heligmosomidae</taxon>
        <taxon>Nippostrongylus</taxon>
    </lineage>
</organism>
<dbReference type="SUPFAM" id="SSF52833">
    <property type="entry name" value="Thioredoxin-like"/>
    <property type="match status" value="1"/>
</dbReference>